<dbReference type="EMBL" id="JQED01000005">
    <property type="protein sequence ID" value="KGJ94380.1"/>
    <property type="molecule type" value="Genomic_DNA"/>
</dbReference>
<proteinExistence type="predicted"/>
<comment type="caution">
    <text evidence="3">The sequence shown here is derived from an EMBL/GenBank/DDBJ whole genome shotgun (WGS) entry which is preliminary data.</text>
</comment>
<organism evidence="3 4">
    <name type="scientific">Colwellia psychrerythraea</name>
    <name type="common">Vibrio psychroerythus</name>
    <dbReference type="NCBI Taxonomy" id="28229"/>
    <lineage>
        <taxon>Bacteria</taxon>
        <taxon>Pseudomonadati</taxon>
        <taxon>Pseudomonadota</taxon>
        <taxon>Gammaproteobacteria</taxon>
        <taxon>Alteromonadales</taxon>
        <taxon>Colwelliaceae</taxon>
        <taxon>Colwellia</taxon>
    </lineage>
</organism>
<dbReference type="Proteomes" id="UP000029843">
    <property type="component" value="Unassembled WGS sequence"/>
</dbReference>
<feature type="domain" description="DUF1285" evidence="2">
    <location>
        <begin position="116"/>
        <end position="204"/>
    </location>
</feature>
<dbReference type="InterPro" id="IPR023361">
    <property type="entry name" value="DUF1285_beta_roll_sf"/>
</dbReference>
<dbReference type="PIRSF" id="PIRSF029557">
    <property type="entry name" value="UCP029557"/>
    <property type="match status" value="1"/>
</dbReference>
<evidence type="ECO:0000313" key="4">
    <source>
        <dbReference type="Proteomes" id="UP000029843"/>
    </source>
</evidence>
<name>A0A099KW10_COLPS</name>
<dbReference type="Pfam" id="PF21028">
    <property type="entry name" value="DUF1285_C"/>
    <property type="match status" value="1"/>
</dbReference>
<reference evidence="3 4" key="1">
    <citation type="submission" date="2014-08" db="EMBL/GenBank/DDBJ databases">
        <title>Genomic and Phenotypic Diversity of Colwellia psychrerythraea strains from Disparate Marine Basins.</title>
        <authorList>
            <person name="Techtmann S.M."/>
            <person name="Stelling S.C."/>
            <person name="Utturkar S.M."/>
            <person name="Alshibli N."/>
            <person name="Harris A."/>
            <person name="Brown S.D."/>
            <person name="Hazen T.C."/>
        </authorList>
    </citation>
    <scope>NUCLEOTIDE SEQUENCE [LARGE SCALE GENOMIC DNA]</scope>
    <source>
        <strain evidence="3 4">ND2E</strain>
    </source>
</reference>
<dbReference type="AlphaFoldDB" id="A0A099KW10"/>
<dbReference type="InterPro" id="IPR010707">
    <property type="entry name" value="DUF1285"/>
</dbReference>
<sequence>MISKFTYRLLPLAYRIWKIEVLVQGGIMSLDKISTQLGGTDTKMPPVETWNPPYCGEIDIQIKNNGDWFYGGSVIKRLPLVKLFASVLIKEVKHGVVEHFLITPVEKVKIQVDDAPFLLTQWRWLDTDEKCMQVSTNLDDEFTLDENHPLMVTESGDLYVTVRRNLLAKVHRNVYYQWADIAQELVTENGTELILSSAGCQFTLGKL</sequence>
<gene>
    <name evidence="3" type="ORF">ND2E_1569</name>
</gene>
<dbReference type="Gene3D" id="3.10.540.10">
    <property type="entry name" value="duf1285 like domain"/>
    <property type="match status" value="1"/>
</dbReference>
<feature type="domain" description="DUF1285" evidence="1">
    <location>
        <begin position="45"/>
        <end position="115"/>
    </location>
</feature>
<dbReference type="Pfam" id="PF06938">
    <property type="entry name" value="DUF1285_N"/>
    <property type="match status" value="1"/>
</dbReference>
<dbReference type="PATRIC" id="fig|28229.4.peg.573"/>
<dbReference type="InterPro" id="IPR048342">
    <property type="entry name" value="DUF1285_C"/>
</dbReference>
<evidence type="ECO:0000259" key="1">
    <source>
        <dbReference type="Pfam" id="PF06938"/>
    </source>
</evidence>
<evidence type="ECO:0000259" key="2">
    <source>
        <dbReference type="Pfam" id="PF21028"/>
    </source>
</evidence>
<dbReference type="Gene3D" id="2.30.270.10">
    <property type="entry name" value="duf1285 protein"/>
    <property type="match status" value="1"/>
</dbReference>
<accession>A0A099KW10</accession>
<evidence type="ECO:0000313" key="3">
    <source>
        <dbReference type="EMBL" id="KGJ94380.1"/>
    </source>
</evidence>
<evidence type="ECO:0008006" key="5">
    <source>
        <dbReference type="Google" id="ProtNLM"/>
    </source>
</evidence>
<dbReference type="InterPro" id="IPR048341">
    <property type="entry name" value="DUF1285_N"/>
</dbReference>
<protein>
    <recommendedName>
        <fullName evidence="5">DUF1285 domain-containing protein</fullName>
    </recommendedName>
</protein>